<feature type="region of interest" description="Disordered" evidence="1">
    <location>
        <begin position="1"/>
        <end position="28"/>
    </location>
</feature>
<feature type="compositionally biased region" description="Pro residues" evidence="1">
    <location>
        <begin position="10"/>
        <end position="28"/>
    </location>
</feature>
<dbReference type="InterPro" id="IPR006629">
    <property type="entry name" value="LITAF"/>
</dbReference>
<name>A0A7R9EIS8_9NEOP</name>
<dbReference type="SMART" id="SM00714">
    <property type="entry name" value="LITAF"/>
    <property type="match status" value="1"/>
</dbReference>
<evidence type="ECO:0000256" key="1">
    <source>
        <dbReference type="SAM" id="MobiDB-lite"/>
    </source>
</evidence>
<evidence type="ECO:0000259" key="2">
    <source>
        <dbReference type="PROSITE" id="PS51837"/>
    </source>
</evidence>
<reference evidence="3" key="1">
    <citation type="submission" date="2020-11" db="EMBL/GenBank/DDBJ databases">
        <authorList>
            <person name="Tran Van P."/>
        </authorList>
    </citation>
    <scope>NUCLEOTIDE SEQUENCE</scope>
</reference>
<proteinExistence type="predicted"/>
<dbReference type="PROSITE" id="PS51837">
    <property type="entry name" value="LITAF"/>
    <property type="match status" value="1"/>
</dbReference>
<organism evidence="3">
    <name type="scientific">Timema monikensis</name>
    <dbReference type="NCBI Taxonomy" id="170555"/>
    <lineage>
        <taxon>Eukaryota</taxon>
        <taxon>Metazoa</taxon>
        <taxon>Ecdysozoa</taxon>
        <taxon>Arthropoda</taxon>
        <taxon>Hexapoda</taxon>
        <taxon>Insecta</taxon>
        <taxon>Pterygota</taxon>
        <taxon>Neoptera</taxon>
        <taxon>Polyneoptera</taxon>
        <taxon>Phasmatodea</taxon>
        <taxon>Timematodea</taxon>
        <taxon>Timematoidea</taxon>
        <taxon>Timematidae</taxon>
        <taxon>Timema</taxon>
    </lineage>
</organism>
<feature type="domain" description="LITAF" evidence="2">
    <location>
        <begin position="79"/>
        <end position="163"/>
    </location>
</feature>
<dbReference type="Pfam" id="PF10601">
    <property type="entry name" value="zf-LITAF-like"/>
    <property type="match status" value="1"/>
</dbReference>
<protein>
    <recommendedName>
        <fullName evidence="2">LITAF domain-containing protein</fullName>
    </recommendedName>
</protein>
<accession>A0A7R9EIS8</accession>
<dbReference type="EMBL" id="OB798211">
    <property type="protein sequence ID" value="CAD7434769.1"/>
    <property type="molecule type" value="Genomic_DNA"/>
</dbReference>
<evidence type="ECO:0000313" key="3">
    <source>
        <dbReference type="EMBL" id="CAD7434769.1"/>
    </source>
</evidence>
<dbReference type="AlphaFoldDB" id="A0A7R9EIS8"/>
<gene>
    <name evidence="3" type="ORF">TMSB3V08_LOCUS11419</name>
</gene>
<sequence>MLGFRTNQPGYPPQGPPPAYGMNPPPVMAQPPPPGTVVYVNAQSRGAFGLPAHQQWSGQGHQQTQYIGPPVGVAPVAGQTIMIVGGATGLGPSPSNIQCPSCHHSMLALRCNTVLHRLLQKHEPLLSKLRCCPCALIPYCTDSCKNINHYCPSCGAFLGTHQN</sequence>